<keyword evidence="1" id="KW-0812">Transmembrane</keyword>
<dbReference type="Pfam" id="PF13559">
    <property type="entry name" value="DUF4129"/>
    <property type="match status" value="1"/>
</dbReference>
<evidence type="ECO:0000313" key="3">
    <source>
        <dbReference type="EMBL" id="RNE56828.1"/>
    </source>
</evidence>
<name>A0A3M8KWY4_9MICO</name>
<comment type="caution">
    <text evidence="3">The sequence shown here is derived from an EMBL/GenBank/DDBJ whole genome shotgun (WGS) entry which is preliminary data.</text>
</comment>
<feature type="transmembrane region" description="Helical" evidence="1">
    <location>
        <begin position="59"/>
        <end position="82"/>
    </location>
</feature>
<evidence type="ECO:0000259" key="2">
    <source>
        <dbReference type="Pfam" id="PF13559"/>
    </source>
</evidence>
<accession>A0A3M8KWY4</accession>
<dbReference type="OrthoDB" id="3389322at2"/>
<dbReference type="Proteomes" id="UP000279859">
    <property type="component" value="Unassembled WGS sequence"/>
</dbReference>
<organism evidence="3 4">
    <name type="scientific">Cryobacterium tepidiphilum</name>
    <dbReference type="NCBI Taxonomy" id="2486026"/>
    <lineage>
        <taxon>Bacteria</taxon>
        <taxon>Bacillati</taxon>
        <taxon>Actinomycetota</taxon>
        <taxon>Actinomycetes</taxon>
        <taxon>Micrococcales</taxon>
        <taxon>Microbacteriaceae</taxon>
        <taxon>Cryobacterium</taxon>
    </lineage>
</organism>
<feature type="domain" description="Protein-glutamine gamma-glutamyltransferase-like C-terminal" evidence="2">
    <location>
        <begin position="129"/>
        <end position="195"/>
    </location>
</feature>
<keyword evidence="1" id="KW-1133">Transmembrane helix</keyword>
<proteinExistence type="predicted"/>
<dbReference type="InterPro" id="IPR025403">
    <property type="entry name" value="TgpA-like_C"/>
</dbReference>
<evidence type="ECO:0000313" key="4">
    <source>
        <dbReference type="Proteomes" id="UP000279859"/>
    </source>
</evidence>
<keyword evidence="4" id="KW-1185">Reference proteome</keyword>
<dbReference type="AlphaFoldDB" id="A0A3M8KWY4"/>
<gene>
    <name evidence="3" type="ORF">EEJ31_12785</name>
</gene>
<dbReference type="EMBL" id="RDSR01000026">
    <property type="protein sequence ID" value="RNE56828.1"/>
    <property type="molecule type" value="Genomic_DNA"/>
</dbReference>
<evidence type="ECO:0000256" key="1">
    <source>
        <dbReference type="SAM" id="Phobius"/>
    </source>
</evidence>
<sequence length="212" mass="22962">MLADVPVDPTAPDAREWLRNELAKAPYQAAKPTWFDRLSQAFFDWITSLTLPGGDGLTGWLPVVVTVVVLGALAVAVLVFGLPRWNRRSRLADEGLFHEDDRRTAADMRAAAQAAAGRGDWSPACEEMFRALARGLAERTVLTLTPGMTAREVAARATDAFPAQRERLASAAVGFDEVRYLNRPGTEQGYLALAALEHDVRHGAPALSAVAQ</sequence>
<keyword evidence="1" id="KW-0472">Membrane</keyword>
<reference evidence="3 4" key="1">
    <citation type="submission" date="2018-11" db="EMBL/GenBank/DDBJ databases">
        <title>Cryobacterium sp. nov., isolated from rhizosphere soil of lettuce.</title>
        <authorList>
            <person name="Wang Y."/>
        </authorList>
    </citation>
    <scope>NUCLEOTIDE SEQUENCE [LARGE SCALE GENOMIC DNA]</scope>
    <source>
        <strain evidence="3 4">NEAU-85</strain>
    </source>
</reference>
<protein>
    <submittedName>
        <fullName evidence="3">DUF4129 domain-containing protein</fullName>
    </submittedName>
</protein>